<dbReference type="InterPro" id="IPR016181">
    <property type="entry name" value="Acyl_CoA_acyltransferase"/>
</dbReference>
<dbReference type="GeneID" id="96002856"/>
<proteinExistence type="predicted"/>
<dbReference type="RefSeq" id="XP_069233352.1">
    <property type="nucleotide sequence ID" value="XM_069370018.1"/>
</dbReference>
<dbReference type="PANTHER" id="PTHR10545:SF29">
    <property type="entry name" value="GH14572P-RELATED"/>
    <property type="match status" value="1"/>
</dbReference>
<dbReference type="PANTHER" id="PTHR10545">
    <property type="entry name" value="DIAMINE N-ACETYLTRANSFERASE"/>
    <property type="match status" value="1"/>
</dbReference>
<evidence type="ECO:0000259" key="3">
    <source>
        <dbReference type="PROSITE" id="PS51186"/>
    </source>
</evidence>
<evidence type="ECO:0000256" key="2">
    <source>
        <dbReference type="ARBA" id="ARBA00023315"/>
    </source>
</evidence>
<keyword evidence="5" id="KW-1185">Reference proteome</keyword>
<feature type="domain" description="N-acetyltransferase" evidence="3">
    <location>
        <begin position="8"/>
        <end position="154"/>
    </location>
</feature>
<name>A0AB34KZB8_9PEZI</name>
<dbReference type="Proteomes" id="UP000803884">
    <property type="component" value="Unassembled WGS sequence"/>
</dbReference>
<dbReference type="EMBL" id="JAAQHG020000003">
    <property type="protein sequence ID" value="KAL1590247.1"/>
    <property type="molecule type" value="Genomic_DNA"/>
</dbReference>
<keyword evidence="2" id="KW-0012">Acyltransferase</keyword>
<evidence type="ECO:0000313" key="4">
    <source>
        <dbReference type="EMBL" id="KAL1590247.1"/>
    </source>
</evidence>
<protein>
    <recommendedName>
        <fullName evidence="3">N-acetyltransferase domain-containing protein</fullName>
    </recommendedName>
</protein>
<dbReference type="SUPFAM" id="SSF55729">
    <property type="entry name" value="Acyl-CoA N-acyltransferases (Nat)"/>
    <property type="match status" value="1"/>
</dbReference>
<dbReference type="Pfam" id="PF00583">
    <property type="entry name" value="Acetyltransf_1"/>
    <property type="match status" value="1"/>
</dbReference>
<dbReference type="InterPro" id="IPR000182">
    <property type="entry name" value="GNAT_dom"/>
</dbReference>
<evidence type="ECO:0000313" key="5">
    <source>
        <dbReference type="Proteomes" id="UP000803884"/>
    </source>
</evidence>
<keyword evidence="1" id="KW-0808">Transferase</keyword>
<gene>
    <name evidence="4" type="ORF">WHR41_01412</name>
</gene>
<organism evidence="4 5">
    <name type="scientific">Cladosporium halotolerans</name>
    <dbReference type="NCBI Taxonomy" id="1052096"/>
    <lineage>
        <taxon>Eukaryota</taxon>
        <taxon>Fungi</taxon>
        <taxon>Dikarya</taxon>
        <taxon>Ascomycota</taxon>
        <taxon>Pezizomycotina</taxon>
        <taxon>Dothideomycetes</taxon>
        <taxon>Dothideomycetidae</taxon>
        <taxon>Cladosporiales</taxon>
        <taxon>Cladosporiaceae</taxon>
        <taxon>Cladosporium</taxon>
    </lineage>
</organism>
<dbReference type="CDD" id="cd04301">
    <property type="entry name" value="NAT_SF"/>
    <property type="match status" value="1"/>
</dbReference>
<dbReference type="GO" id="GO:0005737">
    <property type="term" value="C:cytoplasm"/>
    <property type="evidence" value="ECO:0007669"/>
    <property type="project" value="TreeGrafter"/>
</dbReference>
<reference evidence="4 5" key="1">
    <citation type="journal article" date="2020" name="Microbiol. Resour. Announc.">
        <title>Draft Genome Sequence of a Cladosporium Species Isolated from the Mesophotic Ascidian Didemnum maculosum.</title>
        <authorList>
            <person name="Gioti A."/>
            <person name="Siaperas R."/>
            <person name="Nikolaivits E."/>
            <person name="Le Goff G."/>
            <person name="Ouazzani J."/>
            <person name="Kotoulas G."/>
            <person name="Topakas E."/>
        </authorList>
    </citation>
    <scope>NUCLEOTIDE SEQUENCE [LARGE SCALE GENOMIC DNA]</scope>
    <source>
        <strain evidence="4 5">TM138-S3</strain>
    </source>
</reference>
<dbReference type="AlphaFoldDB" id="A0AB34KZB8"/>
<accession>A0AB34KZB8</accession>
<evidence type="ECO:0000256" key="1">
    <source>
        <dbReference type="ARBA" id="ARBA00022679"/>
    </source>
</evidence>
<dbReference type="InterPro" id="IPR051016">
    <property type="entry name" value="Diverse_Substrate_AcTransf"/>
</dbReference>
<dbReference type="Gene3D" id="3.40.630.30">
    <property type="match status" value="1"/>
</dbReference>
<dbReference type="PROSITE" id="PS51186">
    <property type="entry name" value="GNAT"/>
    <property type="match status" value="1"/>
</dbReference>
<comment type="caution">
    <text evidence="4">The sequence shown here is derived from an EMBL/GenBank/DDBJ whole genome shotgun (WGS) entry which is preliminary data.</text>
</comment>
<sequence>MSSSAPTVTVRPIQPSDKDAWVNLWEQYNVFYKRTIPADVTEANFKRFLDSQDPICCAVATLGDDSTPIGIATYYPHPSTASTKPNFYLHDLFVEPACRAGGIGQKLIDFVAERAREADAYQLYWHTQYFNYRAQGLYAKVGERSDFVLWKKDL</sequence>
<dbReference type="GO" id="GO:0008080">
    <property type="term" value="F:N-acetyltransferase activity"/>
    <property type="evidence" value="ECO:0007669"/>
    <property type="project" value="TreeGrafter"/>
</dbReference>